<evidence type="ECO:0000313" key="3">
    <source>
        <dbReference type="Proteomes" id="UP000239322"/>
    </source>
</evidence>
<dbReference type="RefSeq" id="WP_105871895.1">
    <property type="nucleotide sequence ID" value="NZ_PVLV01000701.1"/>
</dbReference>
<reference evidence="2 3" key="1">
    <citation type="submission" date="2018-03" db="EMBL/GenBank/DDBJ databases">
        <title>Novel Streptomyces sp. from soil.</title>
        <authorList>
            <person name="Tan G.Y.A."/>
            <person name="Lee Z.Y."/>
        </authorList>
    </citation>
    <scope>NUCLEOTIDE SEQUENCE [LARGE SCALE GENOMIC DNA]</scope>
    <source>
        <strain evidence="2 3">ST5x</strain>
    </source>
</reference>
<name>A0A2S9PMR6_9ACTN</name>
<dbReference type="Proteomes" id="UP000239322">
    <property type="component" value="Unassembled WGS sequence"/>
</dbReference>
<dbReference type="AlphaFoldDB" id="A0A2S9PMR6"/>
<accession>A0A2S9PMR6</accession>
<keyword evidence="3" id="KW-1185">Reference proteome</keyword>
<evidence type="ECO:0000313" key="2">
    <source>
        <dbReference type="EMBL" id="PRH75719.1"/>
    </source>
</evidence>
<evidence type="ECO:0000256" key="1">
    <source>
        <dbReference type="SAM" id="MobiDB-lite"/>
    </source>
</evidence>
<feature type="compositionally biased region" description="Basic and acidic residues" evidence="1">
    <location>
        <begin position="31"/>
        <end position="40"/>
    </location>
</feature>
<organism evidence="2 3">
    <name type="scientific">Streptomyces solincola</name>
    <dbReference type="NCBI Taxonomy" id="2100817"/>
    <lineage>
        <taxon>Bacteria</taxon>
        <taxon>Bacillati</taxon>
        <taxon>Actinomycetota</taxon>
        <taxon>Actinomycetes</taxon>
        <taxon>Kitasatosporales</taxon>
        <taxon>Streptomycetaceae</taxon>
        <taxon>Streptomyces</taxon>
    </lineage>
</organism>
<gene>
    <name evidence="2" type="ORF">C6N75_29470</name>
</gene>
<dbReference type="OrthoDB" id="4316380at2"/>
<dbReference type="EMBL" id="PVLV01000701">
    <property type="protein sequence ID" value="PRH75719.1"/>
    <property type="molecule type" value="Genomic_DNA"/>
</dbReference>
<sequence length="66" mass="7418">MSHSDKRPETAAEELLDEFERAELDIDDEREPAHDKEAADAMRPGEAAEESVQSDAHREPGDRRGD</sequence>
<proteinExistence type="predicted"/>
<comment type="caution">
    <text evidence="2">The sequence shown here is derived from an EMBL/GenBank/DDBJ whole genome shotgun (WGS) entry which is preliminary data.</text>
</comment>
<feature type="region of interest" description="Disordered" evidence="1">
    <location>
        <begin position="21"/>
        <end position="66"/>
    </location>
</feature>
<protein>
    <submittedName>
        <fullName evidence="2">Uncharacterized protein</fullName>
    </submittedName>
</protein>
<feature type="compositionally biased region" description="Basic and acidic residues" evidence="1">
    <location>
        <begin position="55"/>
        <end position="66"/>
    </location>
</feature>